<dbReference type="OrthoDB" id="1448044at2"/>
<protein>
    <recommendedName>
        <fullName evidence="4">Lipocalin-like domain-containing protein</fullName>
    </recommendedName>
</protein>
<feature type="signal peptide" evidence="1">
    <location>
        <begin position="1"/>
        <end position="19"/>
    </location>
</feature>
<feature type="chain" id="PRO_5023054619" description="Lipocalin-like domain-containing protein" evidence="1">
    <location>
        <begin position="20"/>
        <end position="130"/>
    </location>
</feature>
<evidence type="ECO:0000313" key="2">
    <source>
        <dbReference type="EMBL" id="TXD73869.1"/>
    </source>
</evidence>
<organism evidence="2 3">
    <name type="scientific">Aequorivita antarctica</name>
    <dbReference type="NCBI Taxonomy" id="153266"/>
    <lineage>
        <taxon>Bacteria</taxon>
        <taxon>Pseudomonadati</taxon>
        <taxon>Bacteroidota</taxon>
        <taxon>Flavobacteriia</taxon>
        <taxon>Flavobacteriales</taxon>
        <taxon>Flavobacteriaceae</taxon>
        <taxon>Aequorivita</taxon>
    </lineage>
</organism>
<evidence type="ECO:0008006" key="4">
    <source>
        <dbReference type="Google" id="ProtNLM"/>
    </source>
</evidence>
<evidence type="ECO:0000256" key="1">
    <source>
        <dbReference type="SAM" id="SignalP"/>
    </source>
</evidence>
<sequence>MKNLIVLFAFVLFAATAQSQSLTQKDVTGTWLVVNVENSNSNPKMAAAMTNAVINLYADNSFEIKEKQQNGTAYTYNTTSNKNATWSFNASTQTINTTRTKMTLKISKSGDKTFFTDSESGLKFEVNKPI</sequence>
<dbReference type="AlphaFoldDB" id="A0A5C6Z2T8"/>
<accession>A0A5C6Z2T8</accession>
<name>A0A5C6Z2T8_9FLAO</name>
<keyword evidence="1" id="KW-0732">Signal</keyword>
<reference evidence="2 3" key="1">
    <citation type="submission" date="2019-08" db="EMBL/GenBank/DDBJ databases">
        <title>Genome of Aequorivita antarctica SW49 (type strain).</title>
        <authorList>
            <person name="Bowman J.P."/>
        </authorList>
    </citation>
    <scope>NUCLEOTIDE SEQUENCE [LARGE SCALE GENOMIC DNA]</scope>
    <source>
        <strain evidence="2 3">SW49</strain>
    </source>
</reference>
<gene>
    <name evidence="2" type="ORF">ESU54_05215</name>
</gene>
<dbReference type="RefSeq" id="WP_111843502.1">
    <property type="nucleotide sequence ID" value="NZ_UEGI01000002.1"/>
</dbReference>
<keyword evidence="3" id="KW-1185">Reference proteome</keyword>
<evidence type="ECO:0000313" key="3">
    <source>
        <dbReference type="Proteomes" id="UP000321497"/>
    </source>
</evidence>
<dbReference type="Proteomes" id="UP000321497">
    <property type="component" value="Unassembled WGS sequence"/>
</dbReference>
<comment type="caution">
    <text evidence="2">The sequence shown here is derived from an EMBL/GenBank/DDBJ whole genome shotgun (WGS) entry which is preliminary data.</text>
</comment>
<proteinExistence type="predicted"/>
<dbReference type="EMBL" id="VORT01000003">
    <property type="protein sequence ID" value="TXD73869.1"/>
    <property type="molecule type" value="Genomic_DNA"/>
</dbReference>